<comment type="caution">
    <text evidence="6">The sequence shown here is derived from an EMBL/GenBank/DDBJ whole genome shotgun (WGS) entry which is preliminary data.</text>
</comment>
<dbReference type="InterPro" id="IPR020622">
    <property type="entry name" value="Ala_racemase_pyridoxalP-BS"/>
</dbReference>
<evidence type="ECO:0000256" key="3">
    <source>
        <dbReference type="ARBA" id="ARBA00023235"/>
    </source>
</evidence>
<keyword evidence="3 4" id="KW-0413">Isomerase</keyword>
<comment type="pathway">
    <text evidence="4">Amino-acid biosynthesis; D-alanine biosynthesis; D-alanine from L-alanine: step 1/1.</text>
</comment>
<dbReference type="Gene3D" id="2.40.37.10">
    <property type="entry name" value="Lyase, Ornithine Decarboxylase, Chain A, domain 1"/>
    <property type="match status" value="1"/>
</dbReference>
<evidence type="ECO:0000313" key="6">
    <source>
        <dbReference type="EMBL" id="MBM7704125.1"/>
    </source>
</evidence>
<dbReference type="NCBIfam" id="TIGR00492">
    <property type="entry name" value="alr"/>
    <property type="match status" value="1"/>
</dbReference>
<feature type="active site" description="Proton acceptor; specific for D-alanine" evidence="4">
    <location>
        <position position="40"/>
    </location>
</feature>
<keyword evidence="2 4" id="KW-0663">Pyridoxal phosphate</keyword>
<dbReference type="Proteomes" id="UP000809829">
    <property type="component" value="Unassembled WGS sequence"/>
</dbReference>
<dbReference type="InterPro" id="IPR000821">
    <property type="entry name" value="Ala_racemase"/>
</dbReference>
<dbReference type="EC" id="5.1.1.1" evidence="4"/>
<dbReference type="SUPFAM" id="SSF51419">
    <property type="entry name" value="PLP-binding barrel"/>
    <property type="match status" value="1"/>
</dbReference>
<dbReference type="InterPro" id="IPR029066">
    <property type="entry name" value="PLP-binding_barrel"/>
</dbReference>
<dbReference type="PANTHER" id="PTHR30511">
    <property type="entry name" value="ALANINE RACEMASE"/>
    <property type="match status" value="1"/>
</dbReference>
<feature type="binding site" evidence="4">
    <location>
        <position position="317"/>
    </location>
    <ligand>
        <name>substrate</name>
    </ligand>
</feature>
<dbReference type="CDD" id="cd00430">
    <property type="entry name" value="PLPDE_III_AR"/>
    <property type="match status" value="1"/>
</dbReference>
<comment type="catalytic activity">
    <reaction evidence="4">
        <text>L-alanine = D-alanine</text>
        <dbReference type="Rhea" id="RHEA:20249"/>
        <dbReference type="ChEBI" id="CHEBI:57416"/>
        <dbReference type="ChEBI" id="CHEBI:57972"/>
        <dbReference type="EC" id="5.1.1.1"/>
    </reaction>
</comment>
<accession>A0ABS2QXC4</accession>
<dbReference type="Pfam" id="PF01168">
    <property type="entry name" value="Ala_racemase_N"/>
    <property type="match status" value="1"/>
</dbReference>
<evidence type="ECO:0000256" key="1">
    <source>
        <dbReference type="ARBA" id="ARBA00001933"/>
    </source>
</evidence>
<reference evidence="6 7" key="1">
    <citation type="submission" date="2021-01" db="EMBL/GenBank/DDBJ databases">
        <title>Genomic Encyclopedia of Type Strains, Phase IV (KMG-IV): sequencing the most valuable type-strain genomes for metagenomic binning, comparative biology and taxonomic classification.</title>
        <authorList>
            <person name="Goeker M."/>
        </authorList>
    </citation>
    <scope>NUCLEOTIDE SEQUENCE [LARGE SCALE GENOMIC DNA]</scope>
    <source>
        <strain evidence="6 7">DSM 104297</strain>
    </source>
</reference>
<dbReference type="InterPro" id="IPR009006">
    <property type="entry name" value="Ala_racemase/Decarboxylase_C"/>
</dbReference>
<evidence type="ECO:0000259" key="5">
    <source>
        <dbReference type="SMART" id="SM01005"/>
    </source>
</evidence>
<evidence type="ECO:0000313" key="7">
    <source>
        <dbReference type="Proteomes" id="UP000809829"/>
    </source>
</evidence>
<dbReference type="HAMAP" id="MF_01201">
    <property type="entry name" value="Ala_racemase"/>
    <property type="match status" value="1"/>
</dbReference>
<feature type="active site" description="Proton acceptor; specific for L-alanine" evidence="4">
    <location>
        <position position="269"/>
    </location>
</feature>
<dbReference type="SUPFAM" id="SSF50621">
    <property type="entry name" value="Alanine racemase C-terminal domain-like"/>
    <property type="match status" value="1"/>
</dbReference>
<dbReference type="PANTHER" id="PTHR30511:SF0">
    <property type="entry name" value="ALANINE RACEMASE, CATABOLIC-RELATED"/>
    <property type="match status" value="1"/>
</dbReference>
<comment type="similarity">
    <text evidence="4">Belongs to the alanine racemase family.</text>
</comment>
<feature type="modified residue" description="N6-(pyridoxal phosphate)lysine" evidence="4">
    <location>
        <position position="40"/>
    </location>
</feature>
<protein>
    <recommendedName>
        <fullName evidence="4">Alanine racemase</fullName>
        <ecNumber evidence="4">5.1.1.1</ecNumber>
    </recommendedName>
</protein>
<dbReference type="GO" id="GO:0008784">
    <property type="term" value="F:alanine racemase activity"/>
    <property type="evidence" value="ECO:0007669"/>
    <property type="project" value="UniProtKB-EC"/>
</dbReference>
<dbReference type="PRINTS" id="PR00992">
    <property type="entry name" value="ALARACEMASE"/>
</dbReference>
<gene>
    <name evidence="6" type="ORF">JOC83_002975</name>
</gene>
<dbReference type="Pfam" id="PF00842">
    <property type="entry name" value="Ala_racemase_C"/>
    <property type="match status" value="1"/>
</dbReference>
<evidence type="ECO:0000256" key="2">
    <source>
        <dbReference type="ARBA" id="ARBA00022898"/>
    </source>
</evidence>
<name>A0ABS2QXC4_9BACI</name>
<dbReference type="Gene3D" id="3.20.20.10">
    <property type="entry name" value="Alanine racemase"/>
    <property type="match status" value="1"/>
</dbReference>
<dbReference type="RefSeq" id="WP_205188135.1">
    <property type="nucleotide sequence ID" value="NZ_JAFBFC010000005.1"/>
</dbReference>
<keyword evidence="7" id="KW-1185">Reference proteome</keyword>
<proteinExistence type="inferred from homology"/>
<comment type="function">
    <text evidence="4">Catalyzes the interconversion of L-alanine and D-alanine. May also act on other amino acids.</text>
</comment>
<dbReference type="PROSITE" id="PS00395">
    <property type="entry name" value="ALANINE_RACEMASE"/>
    <property type="match status" value="1"/>
</dbReference>
<dbReference type="InterPro" id="IPR001608">
    <property type="entry name" value="Ala_racemase_N"/>
</dbReference>
<evidence type="ECO:0000256" key="4">
    <source>
        <dbReference type="HAMAP-Rule" id="MF_01201"/>
    </source>
</evidence>
<dbReference type="SMART" id="SM01005">
    <property type="entry name" value="Ala_racemase_C"/>
    <property type="match status" value="1"/>
</dbReference>
<feature type="binding site" evidence="4">
    <location>
        <position position="138"/>
    </location>
    <ligand>
        <name>substrate</name>
    </ligand>
</feature>
<dbReference type="InterPro" id="IPR011079">
    <property type="entry name" value="Ala_racemase_C"/>
</dbReference>
<dbReference type="EMBL" id="JAFBFC010000005">
    <property type="protein sequence ID" value="MBM7704125.1"/>
    <property type="molecule type" value="Genomic_DNA"/>
</dbReference>
<sequence>MKTTSYRDTWAEIDVNAIQYNMEQFRAYVTPSTQLMAVVKADGYGHGAIEAAKAAIAGGATYLGVALLDEAIELREAGIDTPILILGYTAPHAIERALEANVTLTVFDHEVADAIIEASQKQGKVANVHLKVDSGMSRVGVRTPNAAYELAAKIHVSSSVKLEGIFTHFAHADSTDFHYTKKQFSVFSSIVDFLKEKDIIIPVKHCCNTAGTMNFKEMHLDMVRVGIGLYGLYPDESLKNHSIVLKQAMSFKTSIAFVKEVEAGQPISYGCTYVPEHTSMIATLPVGYADGLSRLLSNKGYMMTKESKVPIVGRVCMDQTMIDVTNLEHAEVGEEVTIFGYDHHAFQSVDEVASLMGTINYEVVCLIGKRVPRVYKKR</sequence>
<organism evidence="6 7">
    <name type="scientific">Priestia iocasae</name>
    <dbReference type="NCBI Taxonomy" id="2291674"/>
    <lineage>
        <taxon>Bacteria</taxon>
        <taxon>Bacillati</taxon>
        <taxon>Bacillota</taxon>
        <taxon>Bacilli</taxon>
        <taxon>Bacillales</taxon>
        <taxon>Bacillaceae</taxon>
        <taxon>Priestia</taxon>
    </lineage>
</organism>
<feature type="domain" description="Alanine racemase C-terminal" evidence="5">
    <location>
        <begin position="248"/>
        <end position="376"/>
    </location>
</feature>
<comment type="cofactor">
    <cofactor evidence="1 4">
        <name>pyridoxal 5'-phosphate</name>
        <dbReference type="ChEBI" id="CHEBI:597326"/>
    </cofactor>
</comment>